<dbReference type="Pfam" id="PF14760">
    <property type="entry name" value="Rnk_N"/>
    <property type="match status" value="1"/>
</dbReference>
<dbReference type="GO" id="GO:0016301">
    <property type="term" value="F:kinase activity"/>
    <property type="evidence" value="ECO:0007669"/>
    <property type="project" value="UniProtKB-KW"/>
</dbReference>
<dbReference type="InterPro" id="IPR023459">
    <property type="entry name" value="Tscrpt_elong_fac_GreA/B_fam"/>
</dbReference>
<dbReference type="InterPro" id="IPR001437">
    <property type="entry name" value="Tscrpt_elong_fac_GreA/B_C"/>
</dbReference>
<accession>A0ABV7DIQ1</accession>
<dbReference type="Gene3D" id="1.10.286.20">
    <property type="match status" value="1"/>
</dbReference>
<keyword evidence="3" id="KW-0418">Kinase</keyword>
<organism evidence="3 4">
    <name type="scientific">Shinella pollutisoli</name>
    <dbReference type="NCBI Taxonomy" id="2250594"/>
    <lineage>
        <taxon>Bacteria</taxon>
        <taxon>Pseudomonadati</taxon>
        <taxon>Pseudomonadota</taxon>
        <taxon>Alphaproteobacteria</taxon>
        <taxon>Hyphomicrobiales</taxon>
        <taxon>Rhizobiaceae</taxon>
        <taxon>Shinella</taxon>
    </lineage>
</organism>
<dbReference type="PANTHER" id="PTHR30437:SF5">
    <property type="entry name" value="REGULATOR OF NUCLEOSIDE DIPHOSPHATE KINASE"/>
    <property type="match status" value="1"/>
</dbReference>
<keyword evidence="4" id="KW-1185">Reference proteome</keyword>
<proteinExistence type="predicted"/>
<reference evidence="4" key="1">
    <citation type="journal article" date="2019" name="Int. J. Syst. Evol. Microbiol.">
        <title>The Global Catalogue of Microorganisms (GCM) 10K type strain sequencing project: providing services to taxonomists for standard genome sequencing and annotation.</title>
        <authorList>
            <consortium name="The Broad Institute Genomics Platform"/>
            <consortium name="The Broad Institute Genome Sequencing Center for Infectious Disease"/>
            <person name="Wu L."/>
            <person name="Ma J."/>
        </authorList>
    </citation>
    <scope>NUCLEOTIDE SEQUENCE [LARGE SCALE GENOMIC DNA]</scope>
    <source>
        <strain evidence="4">KCTC 52677</strain>
    </source>
</reference>
<dbReference type="Proteomes" id="UP001595377">
    <property type="component" value="Unassembled WGS sequence"/>
</dbReference>
<feature type="domain" description="Regulator of nucleoside diphosphate kinase N-terminal" evidence="2">
    <location>
        <begin position="17"/>
        <end position="56"/>
    </location>
</feature>
<name>A0ABV7DIQ1_9HYPH</name>
<dbReference type="Gene3D" id="3.10.50.30">
    <property type="entry name" value="Transcription elongation factor, GreA/GreB, C-terminal domain"/>
    <property type="match status" value="1"/>
</dbReference>
<dbReference type="PANTHER" id="PTHR30437">
    <property type="entry name" value="TRANSCRIPTION ELONGATION FACTOR GREA"/>
    <property type="match status" value="1"/>
</dbReference>
<evidence type="ECO:0000259" key="1">
    <source>
        <dbReference type="Pfam" id="PF01272"/>
    </source>
</evidence>
<feature type="domain" description="Transcription elongation factor GreA/GreB C-terminal" evidence="1">
    <location>
        <begin position="63"/>
        <end position="138"/>
    </location>
</feature>
<evidence type="ECO:0000313" key="3">
    <source>
        <dbReference type="EMBL" id="MFC3074836.1"/>
    </source>
</evidence>
<evidence type="ECO:0000313" key="4">
    <source>
        <dbReference type="Proteomes" id="UP001595377"/>
    </source>
</evidence>
<gene>
    <name evidence="3" type="primary">rnk</name>
    <name evidence="3" type="ORF">ACFOHH_17125</name>
</gene>
<dbReference type="InterPro" id="IPR029462">
    <property type="entry name" value="Rnk_N"/>
</dbReference>
<dbReference type="InterPro" id="IPR036953">
    <property type="entry name" value="GreA/GreB_C_sf"/>
</dbReference>
<sequence>MTNTITAPRRRGADTKPRIVISDADHGRLMRLADSLYDNAPELADALIGELERATVKPAEKVPADTVQMGSAVEYETGDGQKRRVILVYPNDAEISAGKVSILTPIGTALIGLSPGQSIDWTARDGREHRLTVLSVEQGAAESNPGKSA</sequence>
<dbReference type="NCBIfam" id="NF004396">
    <property type="entry name" value="PRK05753.1"/>
    <property type="match status" value="1"/>
</dbReference>
<keyword evidence="3" id="KW-0808">Transferase</keyword>
<protein>
    <submittedName>
        <fullName evidence="3">Nucleoside diphosphate kinase regulator</fullName>
    </submittedName>
</protein>
<evidence type="ECO:0000259" key="2">
    <source>
        <dbReference type="Pfam" id="PF14760"/>
    </source>
</evidence>
<dbReference type="EMBL" id="JBHRSP010000026">
    <property type="protein sequence ID" value="MFC3074836.1"/>
    <property type="molecule type" value="Genomic_DNA"/>
</dbReference>
<comment type="caution">
    <text evidence="3">The sequence shown here is derived from an EMBL/GenBank/DDBJ whole genome shotgun (WGS) entry which is preliminary data.</text>
</comment>
<dbReference type="RefSeq" id="WP_257315163.1">
    <property type="nucleotide sequence ID" value="NZ_JANFDG010000010.1"/>
</dbReference>
<dbReference type="Pfam" id="PF01272">
    <property type="entry name" value="GreA_GreB"/>
    <property type="match status" value="1"/>
</dbReference>
<dbReference type="SUPFAM" id="SSF54534">
    <property type="entry name" value="FKBP-like"/>
    <property type="match status" value="1"/>
</dbReference>